<keyword evidence="2" id="KW-1185">Reference proteome</keyword>
<evidence type="ECO:0000313" key="1">
    <source>
        <dbReference type="EMBL" id="KAK3047780.1"/>
    </source>
</evidence>
<proteinExistence type="predicted"/>
<evidence type="ECO:0000313" key="2">
    <source>
        <dbReference type="Proteomes" id="UP001186974"/>
    </source>
</evidence>
<gene>
    <name evidence="1" type="ORF">LTS18_013064</name>
</gene>
<sequence>MCWPEFDSPSIFCRLLDQYKGAYFTITPQKGTTTVRTKQRYLPSSNVLQTRFIQEIGVLSVVDFFPRPVSQERKDLKKWLPKIWQAFNYTRDEHTVDVIEKKYLETGEVSQKVIFRSKNLSLELNATVECAEEGPSSPHTNRAASNPFAGTRSTNDSSRPVPVPDVTFEIKDAVNAPHKRAVAYHIQYVEQRQGSDSKEHISSSEIEEVHRNTHKYWHDWISKSQYKGRYREVVERSLMILKLLTYVPTGAIVAAATFGLPEDVKGARNWDYRSCWVRDSSFVIYILLRIGFQDEAERYMTFMSDRFRYSRLPNGALPIMFSIRGSTDLPGIELGHLEGYRKSRPVRVGNGAATHKQLDIYGELMDAAYLYDKFGKPVSYDQWVAVRDMTDFVCNIWTETDESIWE</sequence>
<dbReference type="Proteomes" id="UP001186974">
    <property type="component" value="Unassembled WGS sequence"/>
</dbReference>
<accession>A0ACC3CXD2</accession>
<protein>
    <submittedName>
        <fullName evidence="1">Uncharacterized protein</fullName>
    </submittedName>
</protein>
<comment type="caution">
    <text evidence="1">The sequence shown here is derived from an EMBL/GenBank/DDBJ whole genome shotgun (WGS) entry which is preliminary data.</text>
</comment>
<organism evidence="1 2">
    <name type="scientific">Coniosporium uncinatum</name>
    <dbReference type="NCBI Taxonomy" id="93489"/>
    <lineage>
        <taxon>Eukaryota</taxon>
        <taxon>Fungi</taxon>
        <taxon>Dikarya</taxon>
        <taxon>Ascomycota</taxon>
        <taxon>Pezizomycotina</taxon>
        <taxon>Dothideomycetes</taxon>
        <taxon>Dothideomycetes incertae sedis</taxon>
        <taxon>Coniosporium</taxon>
    </lineage>
</organism>
<reference evidence="1" key="1">
    <citation type="submission" date="2024-09" db="EMBL/GenBank/DDBJ databases">
        <title>Black Yeasts Isolated from many extreme environments.</title>
        <authorList>
            <person name="Coleine C."/>
            <person name="Stajich J.E."/>
            <person name="Selbmann L."/>
        </authorList>
    </citation>
    <scope>NUCLEOTIDE SEQUENCE</scope>
    <source>
        <strain evidence="1">CCFEE 5737</strain>
    </source>
</reference>
<dbReference type="EMBL" id="JAWDJW010010331">
    <property type="protein sequence ID" value="KAK3047780.1"/>
    <property type="molecule type" value="Genomic_DNA"/>
</dbReference>
<name>A0ACC3CXD2_9PEZI</name>
<feature type="non-terminal residue" evidence="1">
    <location>
        <position position="406"/>
    </location>
</feature>